<gene>
    <name evidence="8" type="ORF">BFP71_14815</name>
</gene>
<reference evidence="8 9" key="1">
    <citation type="submission" date="2016-08" db="EMBL/GenBank/DDBJ databases">
        <title>Draft genome of Fabibacter sp. strain SK-8.</title>
        <authorList>
            <person name="Wong S.-K."/>
            <person name="Hamasaki K."/>
            <person name="Yoshizawa S."/>
        </authorList>
    </citation>
    <scope>NUCLEOTIDE SEQUENCE [LARGE SCALE GENOMIC DNA]</scope>
    <source>
        <strain evidence="8 9">SK-8</strain>
    </source>
</reference>
<feature type="transmembrane region" description="Helical" evidence="6">
    <location>
        <begin position="124"/>
        <end position="141"/>
    </location>
</feature>
<name>A0A1E5T008_9BACT</name>
<feature type="transmembrane region" description="Helical" evidence="6">
    <location>
        <begin position="39"/>
        <end position="56"/>
    </location>
</feature>
<feature type="transmembrane region" description="Helical" evidence="6">
    <location>
        <begin position="249"/>
        <end position="267"/>
    </location>
</feature>
<feature type="transmembrane region" description="Helical" evidence="6">
    <location>
        <begin position="184"/>
        <end position="206"/>
    </location>
</feature>
<dbReference type="OrthoDB" id="9812547at2"/>
<feature type="domain" description="EamA" evidence="7">
    <location>
        <begin position="155"/>
        <end position="290"/>
    </location>
</feature>
<dbReference type="STRING" id="1563681.BFP71_14815"/>
<protein>
    <recommendedName>
        <fullName evidence="7">EamA domain-containing protein</fullName>
    </recommendedName>
</protein>
<feature type="transmembrane region" description="Helical" evidence="6">
    <location>
        <begin position="68"/>
        <end position="86"/>
    </location>
</feature>
<proteinExistence type="inferred from homology"/>
<dbReference type="RefSeq" id="WP_069836223.1">
    <property type="nucleotide sequence ID" value="NZ_MDGQ01000005.1"/>
</dbReference>
<feature type="transmembrane region" description="Helical" evidence="6">
    <location>
        <begin position="273"/>
        <end position="291"/>
    </location>
</feature>
<feature type="transmembrane region" description="Helical" evidence="6">
    <location>
        <begin position="153"/>
        <end position="172"/>
    </location>
</feature>
<keyword evidence="9" id="KW-1185">Reference proteome</keyword>
<organism evidence="8 9">
    <name type="scientific">Roseivirga misakiensis</name>
    <dbReference type="NCBI Taxonomy" id="1563681"/>
    <lineage>
        <taxon>Bacteria</taxon>
        <taxon>Pseudomonadati</taxon>
        <taxon>Bacteroidota</taxon>
        <taxon>Cytophagia</taxon>
        <taxon>Cytophagales</taxon>
        <taxon>Roseivirgaceae</taxon>
        <taxon>Roseivirga</taxon>
    </lineage>
</organism>
<dbReference type="Proteomes" id="UP000095552">
    <property type="component" value="Unassembled WGS sequence"/>
</dbReference>
<evidence type="ECO:0000313" key="9">
    <source>
        <dbReference type="Proteomes" id="UP000095552"/>
    </source>
</evidence>
<feature type="domain" description="EamA" evidence="7">
    <location>
        <begin position="11"/>
        <end position="140"/>
    </location>
</feature>
<evidence type="ECO:0000256" key="6">
    <source>
        <dbReference type="SAM" id="Phobius"/>
    </source>
</evidence>
<evidence type="ECO:0000259" key="7">
    <source>
        <dbReference type="Pfam" id="PF00892"/>
    </source>
</evidence>
<dbReference type="PANTHER" id="PTHR32322:SF2">
    <property type="entry name" value="EAMA DOMAIN-CONTAINING PROTEIN"/>
    <property type="match status" value="1"/>
</dbReference>
<comment type="caution">
    <text evidence="8">The sequence shown here is derived from an EMBL/GenBank/DDBJ whole genome shotgun (WGS) entry which is preliminary data.</text>
</comment>
<sequence>MQDSKVNNVHLFIIPAVIWGSTWYVITFQLGTVDPLLSVSYRFLAGSFIILSYCLIKRKSLNYPLKVHARIALQGSLLFGMNYWLVYQSESLINSGLVAVAFSTIIFFNMIFGAIFLRLKVVSKVISGALLGLLGTAIIFKDELQSFSMGSDSVTGIVLCFLGVASASLGNIVSASNSKINIPVIQSTAFGMGYGGLLMLGIALVVGKTIVFDTSLAYVLSLSYLTIFGSIIAFVTYLTLISKIGPDRAAYAIVLLPLIAVTISTFLEGFNFTVYTALGMSLLLLGNYFALAKKSG</sequence>
<dbReference type="InterPro" id="IPR050638">
    <property type="entry name" value="AA-Vitamin_Transporters"/>
</dbReference>
<comment type="similarity">
    <text evidence="2">Belongs to the EamA transporter family.</text>
</comment>
<comment type="subcellular location">
    <subcellularLocation>
        <location evidence="1">Membrane</location>
        <topology evidence="1">Multi-pass membrane protein</topology>
    </subcellularLocation>
</comment>
<keyword evidence="5 6" id="KW-0472">Membrane</keyword>
<accession>A0A1E5T008</accession>
<dbReference type="GO" id="GO:0016020">
    <property type="term" value="C:membrane"/>
    <property type="evidence" value="ECO:0007669"/>
    <property type="project" value="UniProtKB-SubCell"/>
</dbReference>
<dbReference type="SUPFAM" id="SSF103481">
    <property type="entry name" value="Multidrug resistance efflux transporter EmrE"/>
    <property type="match status" value="2"/>
</dbReference>
<evidence type="ECO:0000313" key="8">
    <source>
        <dbReference type="EMBL" id="OEK04718.1"/>
    </source>
</evidence>
<evidence type="ECO:0000256" key="3">
    <source>
        <dbReference type="ARBA" id="ARBA00022692"/>
    </source>
</evidence>
<feature type="transmembrane region" description="Helical" evidence="6">
    <location>
        <begin position="218"/>
        <end position="240"/>
    </location>
</feature>
<evidence type="ECO:0000256" key="2">
    <source>
        <dbReference type="ARBA" id="ARBA00007362"/>
    </source>
</evidence>
<feature type="transmembrane region" description="Helical" evidence="6">
    <location>
        <begin position="92"/>
        <end position="117"/>
    </location>
</feature>
<feature type="transmembrane region" description="Helical" evidence="6">
    <location>
        <begin position="12"/>
        <end position="33"/>
    </location>
</feature>
<dbReference type="AlphaFoldDB" id="A0A1E5T008"/>
<keyword evidence="3 6" id="KW-0812">Transmembrane</keyword>
<evidence type="ECO:0000256" key="1">
    <source>
        <dbReference type="ARBA" id="ARBA00004141"/>
    </source>
</evidence>
<dbReference type="PANTHER" id="PTHR32322">
    <property type="entry name" value="INNER MEMBRANE TRANSPORTER"/>
    <property type="match status" value="1"/>
</dbReference>
<dbReference type="EMBL" id="MDGQ01000005">
    <property type="protein sequence ID" value="OEK04718.1"/>
    <property type="molecule type" value="Genomic_DNA"/>
</dbReference>
<dbReference type="InterPro" id="IPR000620">
    <property type="entry name" value="EamA_dom"/>
</dbReference>
<evidence type="ECO:0000256" key="4">
    <source>
        <dbReference type="ARBA" id="ARBA00022989"/>
    </source>
</evidence>
<keyword evidence="4 6" id="KW-1133">Transmembrane helix</keyword>
<dbReference type="Pfam" id="PF00892">
    <property type="entry name" value="EamA"/>
    <property type="match status" value="2"/>
</dbReference>
<evidence type="ECO:0000256" key="5">
    <source>
        <dbReference type="ARBA" id="ARBA00023136"/>
    </source>
</evidence>
<dbReference type="InterPro" id="IPR037185">
    <property type="entry name" value="EmrE-like"/>
</dbReference>